<keyword evidence="3" id="KW-1185">Reference proteome</keyword>
<reference evidence="2 3" key="1">
    <citation type="submission" date="2018-11" db="EMBL/GenBank/DDBJ databases">
        <title>Genome sequence of Saitozyma podzolica DSM 27192.</title>
        <authorList>
            <person name="Aliyu H."/>
            <person name="Gorte O."/>
            <person name="Ochsenreither K."/>
        </authorList>
    </citation>
    <scope>NUCLEOTIDE SEQUENCE [LARGE SCALE GENOMIC DNA]</scope>
    <source>
        <strain evidence="2 3">DSM 27192</strain>
    </source>
</reference>
<gene>
    <name evidence="2" type="ORF">EHS25_005609</name>
</gene>
<name>A0A427XYC1_9TREE</name>
<evidence type="ECO:0000313" key="2">
    <source>
        <dbReference type="EMBL" id="RSH83705.1"/>
    </source>
</evidence>
<feature type="compositionally biased region" description="Basic and acidic residues" evidence="1">
    <location>
        <begin position="54"/>
        <end position="71"/>
    </location>
</feature>
<evidence type="ECO:0000256" key="1">
    <source>
        <dbReference type="SAM" id="MobiDB-lite"/>
    </source>
</evidence>
<dbReference type="AlphaFoldDB" id="A0A427XYC1"/>
<feature type="region of interest" description="Disordered" evidence="1">
    <location>
        <begin position="1"/>
        <end position="119"/>
    </location>
</feature>
<feature type="compositionally biased region" description="Basic and acidic residues" evidence="1">
    <location>
        <begin position="103"/>
        <end position="119"/>
    </location>
</feature>
<dbReference type="EMBL" id="RSCD01000024">
    <property type="protein sequence ID" value="RSH83705.1"/>
    <property type="molecule type" value="Genomic_DNA"/>
</dbReference>
<organism evidence="2 3">
    <name type="scientific">Saitozyma podzolica</name>
    <dbReference type="NCBI Taxonomy" id="1890683"/>
    <lineage>
        <taxon>Eukaryota</taxon>
        <taxon>Fungi</taxon>
        <taxon>Dikarya</taxon>
        <taxon>Basidiomycota</taxon>
        <taxon>Agaricomycotina</taxon>
        <taxon>Tremellomycetes</taxon>
        <taxon>Tremellales</taxon>
        <taxon>Trimorphomycetaceae</taxon>
        <taxon>Saitozyma</taxon>
    </lineage>
</organism>
<proteinExistence type="predicted"/>
<protein>
    <submittedName>
        <fullName evidence="2">Uncharacterized protein</fullName>
    </submittedName>
</protein>
<sequence>MGTLSLHQLLPPPKTSRRSITRLNRLGVGDQDFRPGSDKEDGDGGIEVIMSSKDPLDRAPDDRRPDKRVGKDGGVLGPTASSPPCLETNAEERILRGGGWSGDYRKGDSVVDEDEKRWEDGSIAEQVLQSWRDVAGI</sequence>
<comment type="caution">
    <text evidence="2">The sequence shown here is derived from an EMBL/GenBank/DDBJ whole genome shotgun (WGS) entry which is preliminary data.</text>
</comment>
<accession>A0A427XYC1</accession>
<dbReference type="Proteomes" id="UP000279259">
    <property type="component" value="Unassembled WGS sequence"/>
</dbReference>
<evidence type="ECO:0000313" key="3">
    <source>
        <dbReference type="Proteomes" id="UP000279259"/>
    </source>
</evidence>